<dbReference type="EMBL" id="JBEPLT010000005">
    <property type="protein sequence ID" value="MET3559975.1"/>
    <property type="molecule type" value="Genomic_DNA"/>
</dbReference>
<proteinExistence type="predicted"/>
<feature type="non-terminal residue" evidence="1">
    <location>
        <position position="1"/>
    </location>
</feature>
<sequence length="38" mass="4573">FDDFYFTIEVNSPSFPLHLASKEHRKIFYSKVVLIRNN</sequence>
<comment type="caution">
    <text evidence="1">The sequence shown here is derived from an EMBL/GenBank/DDBJ whole genome shotgun (WGS) entry which is preliminary data.</text>
</comment>
<accession>A0ABV2FN38</accession>
<name>A0ABV2FN38_9HYPH</name>
<gene>
    <name evidence="1" type="ORF">ABID39_000662</name>
</gene>
<reference evidence="1 2" key="1">
    <citation type="submission" date="2024-06" db="EMBL/GenBank/DDBJ databases">
        <title>Genomic Encyclopedia of Type Strains, Phase IV (KMG-IV): sequencing the most valuable type-strain genomes for metagenomic binning, comparative biology and taxonomic classification.</title>
        <authorList>
            <person name="Goeker M."/>
        </authorList>
    </citation>
    <scope>NUCLEOTIDE SEQUENCE [LARGE SCALE GENOMIC DNA]</scope>
    <source>
        <strain evidence="1 2">DSM 23650</strain>
    </source>
</reference>
<protein>
    <submittedName>
        <fullName evidence="1">Uncharacterized protein</fullName>
    </submittedName>
</protein>
<evidence type="ECO:0000313" key="1">
    <source>
        <dbReference type="EMBL" id="MET3559975.1"/>
    </source>
</evidence>
<dbReference type="Proteomes" id="UP001549112">
    <property type="component" value="Unassembled WGS sequence"/>
</dbReference>
<evidence type="ECO:0000313" key="2">
    <source>
        <dbReference type="Proteomes" id="UP001549112"/>
    </source>
</evidence>
<keyword evidence="2" id="KW-1185">Reference proteome</keyword>
<organism evidence="1 2">
    <name type="scientific">Bartonella japonica</name>
    <dbReference type="NCBI Taxonomy" id="357761"/>
    <lineage>
        <taxon>Bacteria</taxon>
        <taxon>Pseudomonadati</taxon>
        <taxon>Pseudomonadota</taxon>
        <taxon>Alphaproteobacteria</taxon>
        <taxon>Hyphomicrobiales</taxon>
        <taxon>Bartonellaceae</taxon>
        <taxon>Bartonella</taxon>
    </lineage>
</organism>